<name>A0ABW6T886_9NOCA</name>
<keyword evidence="3" id="KW-1185">Reference proteome</keyword>
<evidence type="ECO:0008006" key="4">
    <source>
        <dbReference type="Google" id="ProtNLM"/>
    </source>
</evidence>
<evidence type="ECO:0000256" key="1">
    <source>
        <dbReference type="SAM" id="SignalP"/>
    </source>
</evidence>
<reference evidence="2 3" key="1">
    <citation type="submission" date="2024-10" db="EMBL/GenBank/DDBJ databases">
        <title>The Natural Products Discovery Center: Release of the First 8490 Sequenced Strains for Exploring Actinobacteria Biosynthetic Diversity.</title>
        <authorList>
            <person name="Kalkreuter E."/>
            <person name="Kautsar S.A."/>
            <person name="Yang D."/>
            <person name="Bader C.D."/>
            <person name="Teijaro C.N."/>
            <person name="Fluegel L."/>
            <person name="Davis C.M."/>
            <person name="Simpson J.R."/>
            <person name="Lauterbach L."/>
            <person name="Steele A.D."/>
            <person name="Gui C."/>
            <person name="Meng S."/>
            <person name="Li G."/>
            <person name="Viehrig K."/>
            <person name="Ye F."/>
            <person name="Su P."/>
            <person name="Kiefer A.F."/>
            <person name="Nichols A."/>
            <person name="Cepeda A.J."/>
            <person name="Yan W."/>
            <person name="Fan B."/>
            <person name="Jiang Y."/>
            <person name="Adhikari A."/>
            <person name="Zheng C.-J."/>
            <person name="Schuster L."/>
            <person name="Cowan T.M."/>
            <person name="Smanski M.J."/>
            <person name="Chevrette M.G."/>
            <person name="De Carvalho L.P.S."/>
            <person name="Shen B."/>
        </authorList>
    </citation>
    <scope>NUCLEOTIDE SEQUENCE [LARGE SCALE GENOMIC DNA]</scope>
    <source>
        <strain evidence="2 3">NPDC001867</strain>
    </source>
</reference>
<keyword evidence="1" id="KW-0732">Signal</keyword>
<protein>
    <recommendedName>
        <fullName evidence="4">Secreted protein</fullName>
    </recommendedName>
</protein>
<sequence length="79" mass="7984">MFRKLSVAATSALAGAVVGIGVAHAADLPTPEGTVFTGEYAQYDCARALEQDLNALNGAAQGTCDPNGSGGWVLHIGTH</sequence>
<feature type="chain" id="PRO_5047109817" description="Secreted protein" evidence="1">
    <location>
        <begin position="26"/>
        <end position="79"/>
    </location>
</feature>
<organism evidence="2 3">
    <name type="scientific">Nocardia elegans</name>
    <dbReference type="NCBI Taxonomy" id="300029"/>
    <lineage>
        <taxon>Bacteria</taxon>
        <taxon>Bacillati</taxon>
        <taxon>Actinomycetota</taxon>
        <taxon>Actinomycetes</taxon>
        <taxon>Mycobacteriales</taxon>
        <taxon>Nocardiaceae</taxon>
        <taxon>Nocardia</taxon>
    </lineage>
</organism>
<proteinExistence type="predicted"/>
<comment type="caution">
    <text evidence="2">The sequence shown here is derived from an EMBL/GenBank/DDBJ whole genome shotgun (WGS) entry which is preliminary data.</text>
</comment>
<evidence type="ECO:0000313" key="2">
    <source>
        <dbReference type="EMBL" id="MFF4022364.1"/>
    </source>
</evidence>
<dbReference type="RefSeq" id="WP_146165238.1">
    <property type="nucleotide sequence ID" value="NZ_JADLPS010000006.1"/>
</dbReference>
<accession>A0ABW6T886</accession>
<gene>
    <name evidence="2" type="ORF">ACFYY5_05930</name>
</gene>
<dbReference type="EMBL" id="JBIATK010000002">
    <property type="protein sequence ID" value="MFF4022364.1"/>
    <property type="molecule type" value="Genomic_DNA"/>
</dbReference>
<evidence type="ECO:0000313" key="3">
    <source>
        <dbReference type="Proteomes" id="UP001602089"/>
    </source>
</evidence>
<dbReference type="Proteomes" id="UP001602089">
    <property type="component" value="Unassembled WGS sequence"/>
</dbReference>
<feature type="signal peptide" evidence="1">
    <location>
        <begin position="1"/>
        <end position="25"/>
    </location>
</feature>